<protein>
    <submittedName>
        <fullName evidence="1">Uncharacterized protein</fullName>
    </submittedName>
</protein>
<sequence length="348" mass="38949">MLILGLAPIVYAFALTSPAMTHADPKTLFVHLGTEKTGTTSVQSVLARNEATLRAAGVSYVKAFRRGICHNHLTRLLREDRHDAHIRTKLSREIAQTHQRHLLISTETAFGTHDARKMISTLAGIDGVRLKPFFYFRRQDLFLESLAKQRGKTGQLVAGYLPFINARRQKADYAAFLRAMRRDAPQITWAAHLYDRAYLRGHDVVQDVFHHIGAGTMGLIEGGHVTANRTPSLAFLTALDQHAPATAFERQHIIRRAEAHARPAFFQSADVLTGCQREEIMDGFRTCNAQMSDEVGVDLSALFHDDVAWDRVSHAITDPDEWDWAVQAARLEIKRLCNLRPASATKAA</sequence>
<organism evidence="1 2">
    <name type="scientific">Celeribacter marinus</name>
    <dbReference type="NCBI Taxonomy" id="1397108"/>
    <lineage>
        <taxon>Bacteria</taxon>
        <taxon>Pseudomonadati</taxon>
        <taxon>Pseudomonadota</taxon>
        <taxon>Alphaproteobacteria</taxon>
        <taxon>Rhodobacterales</taxon>
        <taxon>Roseobacteraceae</taxon>
        <taxon>Celeribacter</taxon>
    </lineage>
</organism>
<keyword evidence="2" id="KW-1185">Reference proteome</keyword>
<evidence type="ECO:0000313" key="1">
    <source>
        <dbReference type="EMBL" id="ALI56179.1"/>
    </source>
</evidence>
<evidence type="ECO:0000313" key="2">
    <source>
        <dbReference type="Proteomes" id="UP000064920"/>
    </source>
</evidence>
<gene>
    <name evidence="1" type="ORF">IMCC12053_2232</name>
</gene>
<dbReference type="PATRIC" id="fig|1397108.4.peg.2283"/>
<proteinExistence type="predicted"/>
<dbReference type="KEGG" id="cmar:IMCC12053_2232"/>
<dbReference type="Proteomes" id="UP000064920">
    <property type="component" value="Chromosome"/>
</dbReference>
<dbReference type="SUPFAM" id="SSF52540">
    <property type="entry name" value="P-loop containing nucleoside triphosphate hydrolases"/>
    <property type="match status" value="1"/>
</dbReference>
<name>A0A0N9ZGS0_9RHOB</name>
<accession>A0A0N9ZGS0</accession>
<dbReference type="EMBL" id="CP012023">
    <property type="protein sequence ID" value="ALI56179.1"/>
    <property type="molecule type" value="Genomic_DNA"/>
</dbReference>
<dbReference type="AlphaFoldDB" id="A0A0N9ZGS0"/>
<reference evidence="1 2" key="1">
    <citation type="submission" date="2015-05" db="EMBL/GenBank/DDBJ databases">
        <authorList>
            <person name="Wang D.B."/>
            <person name="Wang M."/>
        </authorList>
    </citation>
    <scope>NUCLEOTIDE SEQUENCE [LARGE SCALE GENOMIC DNA]</scope>
    <source>
        <strain evidence="1 2">IMCC 12053</strain>
    </source>
</reference>
<dbReference type="STRING" id="1397108.IMCC12053_2232"/>
<dbReference type="InterPro" id="IPR027417">
    <property type="entry name" value="P-loop_NTPase"/>
</dbReference>